<dbReference type="InterPro" id="IPR006439">
    <property type="entry name" value="HAD-SF_hydro_IA"/>
</dbReference>
<dbReference type="InterPro" id="IPR036412">
    <property type="entry name" value="HAD-like_sf"/>
</dbReference>
<dbReference type="PANTHER" id="PTHR43316">
    <property type="entry name" value="HYDROLASE, HALOACID DELAHOGENASE-RELATED"/>
    <property type="match status" value="1"/>
</dbReference>
<protein>
    <recommendedName>
        <fullName evidence="3">(S)-2-haloacid dehalogenase</fullName>
        <ecNumber evidence="3">3.8.1.2</ecNumber>
    </recommendedName>
    <alternativeName>
        <fullName evidence="3">2-haloalkanoic acid dehalogenase</fullName>
    </alternativeName>
    <alternativeName>
        <fullName evidence="3">Halocarboxylic acid halidohydrolase</fullName>
    </alternativeName>
    <alternativeName>
        <fullName evidence="3">L-2-haloacid dehalogenase</fullName>
    </alternativeName>
</protein>
<dbReference type="SUPFAM" id="SSF56784">
    <property type="entry name" value="HAD-like"/>
    <property type="match status" value="1"/>
</dbReference>
<dbReference type="SFLD" id="SFLDG01129">
    <property type="entry name" value="C1.5:_HAD__Beta-PGM__Phosphata"/>
    <property type="match status" value="1"/>
</dbReference>
<gene>
    <name evidence="4" type="ORF">C8N44_102154</name>
</gene>
<dbReference type="NCBIfam" id="TIGR01428">
    <property type="entry name" value="HAD_type_II"/>
    <property type="match status" value="1"/>
</dbReference>
<evidence type="ECO:0000313" key="5">
    <source>
        <dbReference type="Proteomes" id="UP000244069"/>
    </source>
</evidence>
<comment type="caution">
    <text evidence="4">The sequence shown here is derived from an EMBL/GenBank/DDBJ whole genome shotgun (WGS) entry which is preliminary data.</text>
</comment>
<keyword evidence="5" id="KW-1185">Reference proteome</keyword>
<reference evidence="4 5" key="1">
    <citation type="submission" date="2018-04" db="EMBL/GenBank/DDBJ databases">
        <title>Genomic Encyclopedia of Archaeal and Bacterial Type Strains, Phase II (KMG-II): from individual species to whole genera.</title>
        <authorList>
            <person name="Goeker M."/>
        </authorList>
    </citation>
    <scope>NUCLEOTIDE SEQUENCE [LARGE SCALE GENOMIC DNA]</scope>
    <source>
        <strain evidence="4 5">DSM 29329</strain>
    </source>
</reference>
<keyword evidence="2 3" id="KW-0378">Hydrolase</keyword>
<comment type="function">
    <text evidence="3">Catalyzes the hydrolytic dehalogenation of small (S)-2-haloalkanoic acids to yield the corresponding (R)-2-hydroxyalkanoic acids.</text>
</comment>
<dbReference type="PRINTS" id="PR00413">
    <property type="entry name" value="HADHALOGNASE"/>
</dbReference>
<dbReference type="Proteomes" id="UP000244069">
    <property type="component" value="Unassembled WGS sequence"/>
</dbReference>
<dbReference type="EC" id="3.8.1.2" evidence="3"/>
<accession>A0A2T6B7R1</accession>
<dbReference type="GO" id="GO:0018784">
    <property type="term" value="F:(S)-2-haloacid dehalogenase activity"/>
    <property type="evidence" value="ECO:0007669"/>
    <property type="project" value="UniProtKB-UniRule"/>
</dbReference>
<organism evidence="4 5">
    <name type="scientific">Allosediminivita pacifica</name>
    <dbReference type="NCBI Taxonomy" id="1267769"/>
    <lineage>
        <taxon>Bacteria</taxon>
        <taxon>Pseudomonadati</taxon>
        <taxon>Pseudomonadota</taxon>
        <taxon>Alphaproteobacteria</taxon>
        <taxon>Rhodobacterales</taxon>
        <taxon>Paracoccaceae</taxon>
        <taxon>Allosediminivita</taxon>
    </lineage>
</organism>
<dbReference type="Gene3D" id="1.10.150.240">
    <property type="entry name" value="Putative phosphatase, domain 2"/>
    <property type="match status" value="1"/>
</dbReference>
<dbReference type="RefSeq" id="WP_107974581.1">
    <property type="nucleotide sequence ID" value="NZ_BMEZ01000002.1"/>
</dbReference>
<dbReference type="SFLD" id="SFLDF00045">
    <property type="entry name" value="2-haloacid_dehalogenase"/>
    <property type="match status" value="1"/>
</dbReference>
<dbReference type="SFLD" id="SFLDS00003">
    <property type="entry name" value="Haloacid_Dehalogenase"/>
    <property type="match status" value="1"/>
</dbReference>
<dbReference type="OrthoDB" id="7989657at2"/>
<dbReference type="SFLD" id="SFLDG01135">
    <property type="entry name" value="C1.5.6:_HAD__Beta-PGM__Phospha"/>
    <property type="match status" value="1"/>
</dbReference>
<comment type="catalytic activity">
    <reaction evidence="3">
        <text>an (S)-2-haloacid + H2O = a (2R)-2-hydroxycarboxylate + a halide anion + H(+)</text>
        <dbReference type="Rhea" id="RHEA:11192"/>
        <dbReference type="ChEBI" id="CHEBI:15377"/>
        <dbReference type="ChEBI" id="CHEBI:15378"/>
        <dbReference type="ChEBI" id="CHEBI:16042"/>
        <dbReference type="ChEBI" id="CHEBI:58314"/>
        <dbReference type="ChEBI" id="CHEBI:137405"/>
        <dbReference type="EC" id="3.8.1.2"/>
    </reaction>
</comment>
<dbReference type="EMBL" id="QBKN01000002">
    <property type="protein sequence ID" value="PTX52109.1"/>
    <property type="molecule type" value="Genomic_DNA"/>
</dbReference>
<sequence>MAFETVIFDAYGTLFNVEAAARNAVDSPGGGALAETWQAVAGDWRRKQLEYSWLRAVSGDYTSFWQLTQDGLDWALANAGLADPELRETLLGLYWELEAYPEVPVMLETLADMGRPAAILSNGSPEMLRAACESAGISHLLADSLSVDAVGTFKPARAVYDMVGERFGTSPAEVLFVSSNGWDVAGAAAYGFTTVWVNRAGAPMDLLPGRPDHVLPDLSNLPEFA</sequence>
<dbReference type="InterPro" id="IPR023198">
    <property type="entry name" value="PGP-like_dom2"/>
</dbReference>
<dbReference type="Gene3D" id="3.40.50.1000">
    <property type="entry name" value="HAD superfamily/HAD-like"/>
    <property type="match status" value="1"/>
</dbReference>
<dbReference type="InterPro" id="IPR023214">
    <property type="entry name" value="HAD_sf"/>
</dbReference>
<name>A0A2T6B7R1_9RHOB</name>
<evidence type="ECO:0000313" key="4">
    <source>
        <dbReference type="EMBL" id="PTX52109.1"/>
    </source>
</evidence>
<proteinExistence type="inferred from homology"/>
<evidence type="ECO:0000256" key="1">
    <source>
        <dbReference type="ARBA" id="ARBA00008106"/>
    </source>
</evidence>
<dbReference type="InterPro" id="IPR051540">
    <property type="entry name" value="S-2-haloacid_dehalogenase"/>
</dbReference>
<dbReference type="NCBIfam" id="TIGR01493">
    <property type="entry name" value="HAD-SF-IA-v2"/>
    <property type="match status" value="1"/>
</dbReference>
<comment type="similarity">
    <text evidence="1 3">Belongs to the HAD-like hydrolase superfamily. S-2-haloalkanoic acid dehalogenase family.</text>
</comment>
<dbReference type="PANTHER" id="PTHR43316:SF3">
    <property type="entry name" value="HALOACID DEHALOGENASE, TYPE II (AFU_ORTHOLOGUE AFUA_2G07750)-RELATED"/>
    <property type="match status" value="1"/>
</dbReference>
<evidence type="ECO:0000256" key="3">
    <source>
        <dbReference type="RuleBase" id="RU368077"/>
    </source>
</evidence>
<dbReference type="Pfam" id="PF00702">
    <property type="entry name" value="Hydrolase"/>
    <property type="match status" value="1"/>
</dbReference>
<dbReference type="CDD" id="cd02588">
    <property type="entry name" value="HAD_L2-DEX"/>
    <property type="match status" value="1"/>
</dbReference>
<dbReference type="InterPro" id="IPR006328">
    <property type="entry name" value="2-HAD"/>
</dbReference>
<evidence type="ECO:0000256" key="2">
    <source>
        <dbReference type="ARBA" id="ARBA00022801"/>
    </source>
</evidence>
<dbReference type="AlphaFoldDB" id="A0A2T6B7R1"/>